<keyword evidence="3" id="KW-1185">Reference proteome</keyword>
<dbReference type="AlphaFoldDB" id="A0A0B7GUL0"/>
<name>A0A0B7GUL0_TREPH</name>
<dbReference type="PANTHER" id="PTHR35868:SF4">
    <property type="entry name" value="DUF2804 DOMAIN-CONTAINING PROTEIN"/>
    <property type="match status" value="1"/>
</dbReference>
<dbReference type="PANTHER" id="PTHR35868">
    <property type="entry name" value="DUF2804 DOMAIN-CONTAINING PROTEIN-RELATED"/>
    <property type="match status" value="1"/>
</dbReference>
<dbReference type="Proteomes" id="UP000323594">
    <property type="component" value="Chromosome"/>
</dbReference>
<evidence type="ECO:0000313" key="1">
    <source>
        <dbReference type="EMBL" id="CEM62178.1"/>
    </source>
</evidence>
<dbReference type="RefSeq" id="WP_002699825.1">
    <property type="nucleotide sequence ID" value="NZ_CDNC01000023.1"/>
</dbReference>
<evidence type="ECO:0000313" key="4">
    <source>
        <dbReference type="Proteomes" id="UP000323594"/>
    </source>
</evidence>
<reference evidence="2 4" key="3">
    <citation type="submission" date="2019-08" db="EMBL/GenBank/DDBJ databases">
        <authorList>
            <person name="Kuhnert P."/>
        </authorList>
    </citation>
    <scope>NUCLEOTIDE SEQUENCE [LARGE SCALE GENOMIC DNA]</scope>
    <source>
        <strain evidence="2 4">B36.5</strain>
    </source>
</reference>
<proteinExistence type="predicted"/>
<accession>A0A0B7GUL0</accession>
<dbReference type="EMBL" id="CP042817">
    <property type="protein sequence ID" value="QEJ97509.1"/>
    <property type="molecule type" value="Genomic_DNA"/>
</dbReference>
<dbReference type="InterPro" id="IPR021243">
    <property type="entry name" value="DUF2804"/>
</dbReference>
<dbReference type="EMBL" id="CDNC01000023">
    <property type="protein sequence ID" value="CEM62178.1"/>
    <property type="molecule type" value="Genomic_DNA"/>
</dbReference>
<evidence type="ECO:0000313" key="2">
    <source>
        <dbReference type="EMBL" id="QEJ97509.1"/>
    </source>
</evidence>
<dbReference type="GeneID" id="57752452"/>
<reference evidence="1" key="2">
    <citation type="submission" date="2015-01" db="EMBL/GenBank/DDBJ databases">
        <authorList>
            <person name="Xiang T."/>
            <person name="Song Y."/>
            <person name="Huang L."/>
            <person name="Wang B."/>
            <person name="Wu P."/>
        </authorList>
    </citation>
    <scope>NUCLEOTIDE SEQUENCE [LARGE SCALE GENOMIC DNA]</scope>
    <source>
        <strain evidence="1">V1</strain>
    </source>
</reference>
<organism evidence="1 3">
    <name type="scientific">Treponema phagedenis</name>
    <dbReference type="NCBI Taxonomy" id="162"/>
    <lineage>
        <taxon>Bacteria</taxon>
        <taxon>Pseudomonadati</taxon>
        <taxon>Spirochaetota</taxon>
        <taxon>Spirochaetia</taxon>
        <taxon>Spirochaetales</taxon>
        <taxon>Treponemataceae</taxon>
        <taxon>Treponema</taxon>
    </lineage>
</organism>
<protein>
    <submittedName>
        <fullName evidence="2">DUF2804 family protein</fullName>
    </submittedName>
</protein>
<dbReference type="OrthoDB" id="9762066at2"/>
<dbReference type="Proteomes" id="UP000042527">
    <property type="component" value="Unassembled WGS sequence"/>
</dbReference>
<dbReference type="Pfam" id="PF10974">
    <property type="entry name" value="DUF2804"/>
    <property type="match status" value="1"/>
</dbReference>
<evidence type="ECO:0000313" key="3">
    <source>
        <dbReference type="Proteomes" id="UP000042527"/>
    </source>
</evidence>
<sequence>MAEQQQHLYTRKISPAPDLPVKNGVPLFGSYSGWFKKFDIRGLKRPFGNLPIPVFLTNRRIISSMRFMFCNADIIGEMEFFSAGYFSFMETNLWQRKTNKRFSYRKLLPGGFMHLPKSIAYSVTACRTKKRYARIFSRLLQGMMHIDFDFSKSRDRPACEGRLDFYTGIKGAVNLSSVIPYQVRRRCQTTYLHCGTVNGWVSFGFNEDIHLDKNLAPGFFEFRNTYMPARMKRTILIGLGYIDRKLISFQLANSVAPDSYSYNDNILFYDGKRVPLPPVRITRPYGTTGVWIIQDTERMVDLTFTPISQSKRTISALILHADYNTIYGTFDGTLLTSTGEAVKLKNFAGIGKRIRMRI</sequence>
<gene>
    <name evidence="2" type="ORF">FUT82_05505</name>
    <name evidence="1" type="ORF">TPHV1_30073</name>
</gene>
<reference evidence="3" key="1">
    <citation type="submission" date="2015-01" db="EMBL/GenBank/DDBJ databases">
        <authorList>
            <person name="Manzoor Shahid"/>
            <person name="Zubair Saima"/>
        </authorList>
    </citation>
    <scope>NUCLEOTIDE SEQUENCE [LARGE SCALE GENOMIC DNA]</scope>
    <source>
        <strain evidence="3">V1</strain>
    </source>
</reference>